<protein>
    <recommendedName>
        <fullName evidence="3">CRAL-TRIO domain-containing protein</fullName>
    </recommendedName>
</protein>
<dbReference type="InParanoid" id="D7FZM4"/>
<evidence type="ECO:0000313" key="5">
    <source>
        <dbReference type="Proteomes" id="UP000002630"/>
    </source>
</evidence>
<evidence type="ECO:0000313" key="4">
    <source>
        <dbReference type="EMBL" id="CBJ32831.1"/>
    </source>
</evidence>
<feature type="transmembrane region" description="Helical" evidence="2">
    <location>
        <begin position="886"/>
        <end position="908"/>
    </location>
</feature>
<feature type="region of interest" description="Disordered" evidence="1">
    <location>
        <begin position="434"/>
        <end position="581"/>
    </location>
</feature>
<sequence>MSAPCPRSSSCERCSAFPGSRHFSEISSKGGDLSSNSSSTIAAGLRRADSGWHLGLVLGLLIGGLCYGRGGGGGSSVVAKDGGEGTSWFDDKPAFVACAAACSVVLSVAVVAWRRTGNDGAIKSETVVGCGRTTGALSVFGRRLRHGKGGSAGRKEAFGEGEDGGEEEPLLAGGSLDAPGPSSSASEPGERTDVEAGAGGGADCPVSSRYLAACKGNTVAAKAMWDETVKWRTDTGAERSLSTPQPTLDIIKQCYPYFVHGRSKKGEVVVYEQTGKMQFGRLADAGVSPFDMQMHYAFFNDFVFSKLNDEDDDDAKLMTVLDVGELRLATIKNNTVVTKYLAATAEVMQKHYPERQSRILVVNAPWWFAGIWKGVSGVLSSGTQAKLQIRGKNFLPTLLEHVDASQIPSEYGGDSPQALGESTDEMALCRLAASLGPTSLPPPPEGAAPSRSDAGDGERSGDGSAVGSVASGDGDDDHLVPDYSDGVGSESGVMEEGGIPGEFVGGGGGGGSSHGLRDGEEGSALQASPRPRESSAVSAAAAAGGASRDAKGASFGPGSGEDGDGGERGPSADGGGSTGGLGVTQRFASAVRRMRGGATRAYLGVENKFRYDTARRMWVMEGEGRGRSGATGNDGSGGVGERTRRKDTGGAQDETARDSDGDKDNSEQNLIRAIQAAQQARGGAKSVFSSGANGGNGGGGGGDIVRTWRMDGPPPGGSEGGETTAAVVLALHLVWVALEAATEALLPLWMLSPGGHGGLGFSAADTGVVLAIAVAALALPRYFSPAALLRVAARSPVRTLRAATSVQVIAATFLSGVATSAWTWTGPLSRDATFAAVTAAAAASRAASTMLARPALGNLLSVALGHAGGGGGVSDRHHRRRSADGVLLAVTAGVSQSIGVLAMGVVFSRAVAAGADAGVVSFRLVAAAFVGVYLATLLVSSSSGTAGSRARWRCGGGGGSGGPWLAMCDCVEEATAASTVSSPPMSSYTLGEVWGGDQAGGGWVAGASDLAKES</sequence>
<feature type="compositionally biased region" description="Gly residues" evidence="1">
    <location>
        <begin position="692"/>
        <end position="703"/>
    </location>
</feature>
<dbReference type="PANTHER" id="PTHR45657:SF61">
    <property type="entry name" value="CRAL-TRIO DOMAIN-CONTAINING PROTEIN"/>
    <property type="match status" value="1"/>
</dbReference>
<feature type="compositionally biased region" description="Gly residues" evidence="1">
    <location>
        <begin position="627"/>
        <end position="640"/>
    </location>
</feature>
<dbReference type="InterPro" id="IPR051026">
    <property type="entry name" value="PI/PC_transfer"/>
</dbReference>
<dbReference type="SUPFAM" id="SSF52087">
    <property type="entry name" value="CRAL/TRIO domain"/>
    <property type="match status" value="1"/>
</dbReference>
<name>D7FZM4_ECTSI</name>
<dbReference type="Proteomes" id="UP000002630">
    <property type="component" value="Unassembled WGS sequence"/>
</dbReference>
<organism evidence="4 5">
    <name type="scientific">Ectocarpus siliculosus</name>
    <name type="common">Brown alga</name>
    <name type="synonym">Conferva siliculosa</name>
    <dbReference type="NCBI Taxonomy" id="2880"/>
    <lineage>
        <taxon>Eukaryota</taxon>
        <taxon>Sar</taxon>
        <taxon>Stramenopiles</taxon>
        <taxon>Ochrophyta</taxon>
        <taxon>PX clade</taxon>
        <taxon>Phaeophyceae</taxon>
        <taxon>Ectocarpales</taxon>
        <taxon>Ectocarpaceae</taxon>
        <taxon>Ectocarpus</taxon>
    </lineage>
</organism>
<dbReference type="SMART" id="SM00516">
    <property type="entry name" value="SEC14"/>
    <property type="match status" value="1"/>
</dbReference>
<feature type="transmembrane region" description="Helical" evidence="2">
    <location>
        <begin position="800"/>
        <end position="822"/>
    </location>
</feature>
<reference evidence="4 5" key="1">
    <citation type="journal article" date="2010" name="Nature">
        <title>The Ectocarpus genome and the independent evolution of multicellularity in brown algae.</title>
        <authorList>
            <person name="Cock J.M."/>
            <person name="Sterck L."/>
            <person name="Rouze P."/>
            <person name="Scornet D."/>
            <person name="Allen A.E."/>
            <person name="Amoutzias G."/>
            <person name="Anthouard V."/>
            <person name="Artiguenave F."/>
            <person name="Aury J.M."/>
            <person name="Badger J.H."/>
            <person name="Beszteri B."/>
            <person name="Billiau K."/>
            <person name="Bonnet E."/>
            <person name="Bothwell J.H."/>
            <person name="Bowler C."/>
            <person name="Boyen C."/>
            <person name="Brownlee C."/>
            <person name="Carrano C.J."/>
            <person name="Charrier B."/>
            <person name="Cho G.Y."/>
            <person name="Coelho S.M."/>
            <person name="Collen J."/>
            <person name="Corre E."/>
            <person name="Da Silva C."/>
            <person name="Delage L."/>
            <person name="Delaroque N."/>
            <person name="Dittami S.M."/>
            <person name="Doulbeau S."/>
            <person name="Elias M."/>
            <person name="Farnham G."/>
            <person name="Gachon C.M."/>
            <person name="Gschloessl B."/>
            <person name="Heesch S."/>
            <person name="Jabbari K."/>
            <person name="Jubin C."/>
            <person name="Kawai H."/>
            <person name="Kimura K."/>
            <person name="Kloareg B."/>
            <person name="Kupper F.C."/>
            <person name="Lang D."/>
            <person name="Le Bail A."/>
            <person name="Leblanc C."/>
            <person name="Lerouge P."/>
            <person name="Lohr M."/>
            <person name="Lopez P.J."/>
            <person name="Martens C."/>
            <person name="Maumus F."/>
            <person name="Michel G."/>
            <person name="Miranda-Saavedra D."/>
            <person name="Morales J."/>
            <person name="Moreau H."/>
            <person name="Motomura T."/>
            <person name="Nagasato C."/>
            <person name="Napoli C.A."/>
            <person name="Nelson D.R."/>
            <person name="Nyvall-Collen P."/>
            <person name="Peters A.F."/>
            <person name="Pommier C."/>
            <person name="Potin P."/>
            <person name="Poulain J."/>
            <person name="Quesneville H."/>
            <person name="Read B."/>
            <person name="Rensing S.A."/>
            <person name="Ritter A."/>
            <person name="Rousvoal S."/>
            <person name="Samanta M."/>
            <person name="Samson G."/>
            <person name="Schroeder D.C."/>
            <person name="Segurens B."/>
            <person name="Strittmatter M."/>
            <person name="Tonon T."/>
            <person name="Tregear J.W."/>
            <person name="Valentin K."/>
            <person name="von Dassow P."/>
            <person name="Yamagishi T."/>
            <person name="Van de Peer Y."/>
            <person name="Wincker P."/>
        </authorList>
    </citation>
    <scope>NUCLEOTIDE SEQUENCE [LARGE SCALE GENOMIC DNA]</scope>
    <source>
        <strain evidence="5">Ec32 / CCAP1310/4</strain>
    </source>
</reference>
<dbReference type="Gene3D" id="3.40.525.10">
    <property type="entry name" value="CRAL-TRIO lipid binding domain"/>
    <property type="match status" value="1"/>
</dbReference>
<evidence type="ECO:0000259" key="3">
    <source>
        <dbReference type="PROSITE" id="PS50191"/>
    </source>
</evidence>
<feature type="compositionally biased region" description="Acidic residues" evidence="1">
    <location>
        <begin position="159"/>
        <end position="169"/>
    </location>
</feature>
<feature type="compositionally biased region" description="Gly residues" evidence="1">
    <location>
        <begin position="498"/>
        <end position="513"/>
    </location>
</feature>
<keyword evidence="2" id="KW-0472">Membrane</keyword>
<feature type="compositionally biased region" description="Low complexity" evidence="1">
    <location>
        <begin position="486"/>
        <end position="497"/>
    </location>
</feature>
<dbReference type="PANTHER" id="PTHR45657">
    <property type="entry name" value="CRAL-TRIO DOMAIN-CONTAINING PROTEIN YKL091C-RELATED"/>
    <property type="match status" value="1"/>
</dbReference>
<keyword evidence="2" id="KW-1133">Transmembrane helix</keyword>
<dbReference type="InterPro" id="IPR001251">
    <property type="entry name" value="CRAL-TRIO_dom"/>
</dbReference>
<dbReference type="OrthoDB" id="1434354at2759"/>
<keyword evidence="2" id="KW-0812">Transmembrane</keyword>
<keyword evidence="5" id="KW-1185">Reference proteome</keyword>
<accession>D7FZM4</accession>
<feature type="compositionally biased region" description="Low complexity" evidence="1">
    <location>
        <begin position="462"/>
        <end position="472"/>
    </location>
</feature>
<feature type="compositionally biased region" description="Basic and acidic residues" evidence="1">
    <location>
        <begin position="641"/>
        <end position="666"/>
    </location>
</feature>
<dbReference type="CDD" id="cd00170">
    <property type="entry name" value="SEC14"/>
    <property type="match status" value="1"/>
</dbReference>
<feature type="region of interest" description="Disordered" evidence="1">
    <location>
        <begin position="147"/>
        <end position="200"/>
    </location>
</feature>
<proteinExistence type="predicted"/>
<feature type="compositionally biased region" description="Low complexity" evidence="1">
    <location>
        <begin position="534"/>
        <end position="554"/>
    </location>
</feature>
<dbReference type="eggNOG" id="KOG1471">
    <property type="taxonomic scope" value="Eukaryota"/>
</dbReference>
<dbReference type="InterPro" id="IPR036865">
    <property type="entry name" value="CRAL-TRIO_dom_sf"/>
</dbReference>
<feature type="region of interest" description="Disordered" evidence="1">
    <location>
        <begin position="684"/>
        <end position="704"/>
    </location>
</feature>
<feature type="compositionally biased region" description="Low complexity" evidence="1">
    <location>
        <begin position="170"/>
        <end position="187"/>
    </location>
</feature>
<dbReference type="Pfam" id="PF00650">
    <property type="entry name" value="CRAL_TRIO"/>
    <property type="match status" value="1"/>
</dbReference>
<dbReference type="STRING" id="2880.D7FZM4"/>
<feature type="region of interest" description="Disordered" evidence="1">
    <location>
        <begin position="622"/>
        <end position="666"/>
    </location>
</feature>
<gene>
    <name evidence="4" type="ORF">Esi_0379_0001</name>
</gene>
<feature type="transmembrane region" description="Helical" evidence="2">
    <location>
        <begin position="758"/>
        <end position="779"/>
    </location>
</feature>
<dbReference type="EMBL" id="FN649760">
    <property type="protein sequence ID" value="CBJ32831.1"/>
    <property type="molecule type" value="Genomic_DNA"/>
</dbReference>
<feature type="compositionally biased region" description="Gly residues" evidence="1">
    <location>
        <begin position="572"/>
        <end position="581"/>
    </location>
</feature>
<evidence type="ECO:0000256" key="2">
    <source>
        <dbReference type="SAM" id="Phobius"/>
    </source>
</evidence>
<feature type="transmembrane region" description="Helical" evidence="2">
    <location>
        <begin position="920"/>
        <end position="939"/>
    </location>
</feature>
<feature type="domain" description="CRAL-TRIO" evidence="3">
    <location>
        <begin position="247"/>
        <end position="419"/>
    </location>
</feature>
<evidence type="ECO:0000256" key="1">
    <source>
        <dbReference type="SAM" id="MobiDB-lite"/>
    </source>
</evidence>
<dbReference type="AlphaFoldDB" id="D7FZM4"/>
<dbReference type="PROSITE" id="PS50191">
    <property type="entry name" value="CRAL_TRIO"/>
    <property type="match status" value="1"/>
</dbReference>